<feature type="transmembrane region" description="Helical" evidence="8">
    <location>
        <begin position="548"/>
        <end position="565"/>
    </location>
</feature>
<evidence type="ECO:0000256" key="7">
    <source>
        <dbReference type="SAM" id="MobiDB-lite"/>
    </source>
</evidence>
<evidence type="ECO:0000256" key="3">
    <source>
        <dbReference type="ARBA" id="ARBA00022692"/>
    </source>
</evidence>
<keyword evidence="2" id="KW-1003">Cell membrane</keyword>
<feature type="compositionally biased region" description="Low complexity" evidence="7">
    <location>
        <begin position="407"/>
        <end position="417"/>
    </location>
</feature>
<gene>
    <name evidence="10" type="ORF">JGB26_13150</name>
</gene>
<feature type="compositionally biased region" description="Basic and acidic residues" evidence="7">
    <location>
        <begin position="378"/>
        <end position="402"/>
    </location>
</feature>
<protein>
    <submittedName>
        <fullName evidence="10">FUSC family protein</fullName>
    </submittedName>
</protein>
<dbReference type="InterPro" id="IPR049453">
    <property type="entry name" value="Memb_transporter_dom"/>
</dbReference>
<organism evidence="10 11">
    <name type="scientific">Streptomyces flavofungini</name>
    <dbReference type="NCBI Taxonomy" id="68200"/>
    <lineage>
        <taxon>Bacteria</taxon>
        <taxon>Bacillati</taxon>
        <taxon>Actinomycetota</taxon>
        <taxon>Actinomycetes</taxon>
        <taxon>Kitasatosporales</taxon>
        <taxon>Streptomycetaceae</taxon>
        <taxon>Streptomyces</taxon>
    </lineage>
</organism>
<evidence type="ECO:0000256" key="2">
    <source>
        <dbReference type="ARBA" id="ARBA00022475"/>
    </source>
</evidence>
<comment type="similarity">
    <text evidence="6">Belongs to the YccS/YhfK family.</text>
</comment>
<feature type="transmembrane region" description="Helical" evidence="8">
    <location>
        <begin position="520"/>
        <end position="542"/>
    </location>
</feature>
<feature type="region of interest" description="Disordered" evidence="7">
    <location>
        <begin position="373"/>
        <end position="417"/>
    </location>
</feature>
<comment type="subcellular location">
    <subcellularLocation>
        <location evidence="1">Cell membrane</location>
        <topology evidence="1">Multi-pass membrane protein</topology>
    </subcellularLocation>
</comment>
<feature type="transmembrane region" description="Helical" evidence="8">
    <location>
        <begin position="421"/>
        <end position="439"/>
    </location>
</feature>
<feature type="transmembrane region" description="Helical" evidence="8">
    <location>
        <begin position="75"/>
        <end position="94"/>
    </location>
</feature>
<evidence type="ECO:0000313" key="11">
    <source>
        <dbReference type="Proteomes" id="UP000634780"/>
    </source>
</evidence>
<feature type="transmembrane region" description="Helical" evidence="8">
    <location>
        <begin position="147"/>
        <end position="169"/>
    </location>
</feature>
<feature type="domain" description="Integral membrane bound transporter" evidence="9">
    <location>
        <begin position="432"/>
        <end position="557"/>
    </location>
</feature>
<comment type="caution">
    <text evidence="10">The sequence shown here is derived from an EMBL/GenBank/DDBJ whole genome shotgun (WGS) entry which is preliminary data.</text>
</comment>
<evidence type="ECO:0000256" key="6">
    <source>
        <dbReference type="ARBA" id="ARBA00043993"/>
    </source>
</evidence>
<evidence type="ECO:0000256" key="4">
    <source>
        <dbReference type="ARBA" id="ARBA00022989"/>
    </source>
</evidence>
<sequence length="754" mass="79956">MQRVRTRLADVYDRFLASDPGLIRLRSALSTVCAVGLTLGALAALDAPVSILVTGALTAMVSTAAVTEPRPRDQALTLATGVPVALAAIAVGSALAPHRVTADVVFVLLIFAALYIRRLGPRATTLGIFAFQLFFVTQFVNTRVGQLPQLFLAVLMAFASSALVRFAVLRSSPGRTLARLQRAFGLRLGLVLDALIDVAEGGPQASHGERAVATLRRSTARLHTGALMVQNQLAAGTPDERTASAIQRRVAEAETAVERLAVLVLRVLRPGTDVDTLSGHRTQARLAGSAISTLDAATLPVLVSELRALRTAIGTGPQRPAGTDPAAVHNRLLGYRGDKQLPDASPAMQDVFRSAGELTRALIGLRLAVDGPTSAVRDTPETARSREESTAKDADPAKDAGLAEKAVPQQPVPRVRPTTRTALQVATGSALAVVGGELISPQRWYWAVFTCWVVFISTTSTGEILVRGYRRLLGTVAGVVAGLALAALIGDTPTLAFALAGLSVFGMYYTLAVSYTLMSFFVTTMIGMLYALLHTLTPGVLVVRIEETALGIACGLIAALLVLPVRTRERTDQLLHDALERLRAVLSQSLARLGGESGGDLLDPARALDAALDSLRHSAQPLITPISPLRSRRRTALCVLGLLETAAFHARSLAATAELVPAGLHIGTDPSLMDEARRIDRNLTTLISQVALRDKDGTTLVRGPGIPTPPAVSEGEARAEDINATRRVLRHLQRVDESIQGLARTLHLHVRDGS</sequence>
<dbReference type="EMBL" id="JAEKOZ010000006">
    <property type="protein sequence ID" value="MBJ3808046.1"/>
    <property type="molecule type" value="Genomic_DNA"/>
</dbReference>
<feature type="transmembrane region" description="Helical" evidence="8">
    <location>
        <begin position="100"/>
        <end position="116"/>
    </location>
</feature>
<dbReference type="RefSeq" id="WP_190119598.1">
    <property type="nucleotide sequence ID" value="NZ_BMVR01000016.1"/>
</dbReference>
<dbReference type="Pfam" id="PF13515">
    <property type="entry name" value="FUSC_2"/>
    <property type="match status" value="1"/>
</dbReference>
<accession>A0ABS0X4D9</accession>
<evidence type="ECO:0000313" key="10">
    <source>
        <dbReference type="EMBL" id="MBJ3808046.1"/>
    </source>
</evidence>
<dbReference type="Proteomes" id="UP000634780">
    <property type="component" value="Unassembled WGS sequence"/>
</dbReference>
<feature type="transmembrane region" description="Helical" evidence="8">
    <location>
        <begin position="445"/>
        <end position="465"/>
    </location>
</feature>
<evidence type="ECO:0000256" key="5">
    <source>
        <dbReference type="ARBA" id="ARBA00023136"/>
    </source>
</evidence>
<evidence type="ECO:0000256" key="8">
    <source>
        <dbReference type="SAM" id="Phobius"/>
    </source>
</evidence>
<dbReference type="PANTHER" id="PTHR30509:SF9">
    <property type="entry name" value="MULTIDRUG RESISTANCE PROTEIN MDTO"/>
    <property type="match status" value="1"/>
</dbReference>
<keyword evidence="3 8" id="KW-0812">Transmembrane</keyword>
<proteinExistence type="inferred from homology"/>
<evidence type="ECO:0000256" key="1">
    <source>
        <dbReference type="ARBA" id="ARBA00004651"/>
    </source>
</evidence>
<keyword evidence="11" id="KW-1185">Reference proteome</keyword>
<evidence type="ECO:0000259" key="9">
    <source>
        <dbReference type="Pfam" id="PF13515"/>
    </source>
</evidence>
<keyword evidence="4 8" id="KW-1133">Transmembrane helix</keyword>
<reference evidence="10 11" key="1">
    <citation type="submission" date="2020-12" db="EMBL/GenBank/DDBJ databases">
        <title>Streptomyces typhae sp. nov., a novel endophytic actinomycete isolated from the root of cattail pollen (Typha angustifolia L.).</title>
        <authorList>
            <person name="Peng C."/>
            <person name="Liu C."/>
        </authorList>
    </citation>
    <scope>NUCLEOTIDE SEQUENCE [LARGE SCALE GENOMIC DNA]</scope>
    <source>
        <strain evidence="10 11">JCM 4753</strain>
    </source>
</reference>
<name>A0ABS0X4D9_9ACTN</name>
<dbReference type="PANTHER" id="PTHR30509">
    <property type="entry name" value="P-HYDROXYBENZOIC ACID EFFLUX PUMP SUBUNIT-RELATED"/>
    <property type="match status" value="1"/>
</dbReference>
<keyword evidence="5 8" id="KW-0472">Membrane</keyword>